<protein>
    <submittedName>
        <fullName evidence="1">Uncharacterized protein</fullName>
    </submittedName>
</protein>
<gene>
    <name evidence="1" type="ORF">LOY88_002616</name>
</gene>
<organism evidence="1">
    <name type="scientific">Ophidiomyces ophidiicola</name>
    <dbReference type="NCBI Taxonomy" id="1387563"/>
    <lineage>
        <taxon>Eukaryota</taxon>
        <taxon>Fungi</taxon>
        <taxon>Dikarya</taxon>
        <taxon>Ascomycota</taxon>
        <taxon>Pezizomycotina</taxon>
        <taxon>Eurotiomycetes</taxon>
        <taxon>Eurotiomycetidae</taxon>
        <taxon>Onygenales</taxon>
        <taxon>Onygenaceae</taxon>
        <taxon>Ophidiomyces</taxon>
    </lineage>
</organism>
<name>A0ACB8UYN2_9EURO</name>
<sequence>MSETGLVDKHGDLVDEPTIIDLKFFPSTFILPIHLTLSELHRFEETVVRCGAPLTYDIAEAHLILGKVSHKKRAALELRTRALWTEDLCDNADSSQLPPNKKPRLENPSVVDGEHAEAMQDQAIAEPKGVARPGESPSDKPTLHAVQEVLTPQHIYSSLSSLRDDDVRVIKLDWLHESLAAGHALPLAPFTVYHARKVSRPDTSPSLKNFPRGTGSFSSTLSHARENNTHRILERAKADAATAPPPRFTLPSTKYHRGKLGLGDSHSLQKARSKMYRKTTPEHEQVVSIPVVPDWVENNVLYACLRSAPLHPPNEQFINQLLKIKQIRELTLDEIGVRAYSTSIASLAAYPYLLQTPEQVLALPGCESRIANWFSEWKQSSDGTVQAANQLDTDPVLSTLKLFSNIWGIGAKTAREFYYHKNWRSFDDIIDNGWNNLSRVQQIGVKYYDEFLEGIPRAEVKSIADIVLEHARKSRPDSHYDGKGIEAIIVGGYRRGKERCGDVDIILTHRDENVTHDLIYDVISSLEQGGYIPYTLSLNLASSHRDQQPLPYRGETSKGRLHFDTLDKALVVWQDPHFEGSSLDLYPSQEPKELDNDHTSQSPQSGTDNHNSVTLKPVKTNPNPHRRVDIIISPWRTIGCAVLGWSGDTTFERDLRRYVKKTNNWKFDSSGIRAREGSGGRVIDLESNGRTWQERERLVMEGLGVGWRPPEERCTR</sequence>
<reference evidence="1" key="1">
    <citation type="journal article" date="2022" name="bioRxiv">
        <title>Population genetic analysis of Ophidiomyces ophidiicola, the causative agent of snake fungal disease, indicates recent introductions to the USA.</title>
        <authorList>
            <person name="Ladner J.T."/>
            <person name="Palmer J.M."/>
            <person name="Ettinger C.L."/>
            <person name="Stajich J.E."/>
            <person name="Farrell T.M."/>
            <person name="Glorioso B.M."/>
            <person name="Lawson B."/>
            <person name="Price S.J."/>
            <person name="Stengle A.G."/>
            <person name="Grear D.A."/>
            <person name="Lorch J.M."/>
        </authorList>
    </citation>
    <scope>NUCLEOTIDE SEQUENCE</scope>
    <source>
        <strain evidence="1">NWHC 24266-5</strain>
    </source>
</reference>
<evidence type="ECO:0000313" key="1">
    <source>
        <dbReference type="EMBL" id="KAI2388420.1"/>
    </source>
</evidence>
<accession>A0ACB8UYN2</accession>
<comment type="caution">
    <text evidence="1">The sequence shown here is derived from an EMBL/GenBank/DDBJ whole genome shotgun (WGS) entry which is preliminary data.</text>
</comment>
<dbReference type="EMBL" id="JALBCA010000031">
    <property type="protein sequence ID" value="KAI2388420.1"/>
    <property type="molecule type" value="Genomic_DNA"/>
</dbReference>
<proteinExistence type="predicted"/>